<dbReference type="PANTHER" id="PTHR31490">
    <property type="entry name" value="GLYCOSYL HYDROLASE"/>
    <property type="match status" value="1"/>
</dbReference>
<proteinExistence type="inferred from homology"/>
<dbReference type="GO" id="GO:0031176">
    <property type="term" value="F:endo-1,4-beta-xylanase activity"/>
    <property type="evidence" value="ECO:0007669"/>
    <property type="project" value="UniProtKB-EC"/>
</dbReference>
<evidence type="ECO:0000259" key="10">
    <source>
        <dbReference type="PROSITE" id="PS51760"/>
    </source>
</evidence>
<evidence type="ECO:0000256" key="9">
    <source>
        <dbReference type="ARBA" id="ARBA00023326"/>
    </source>
</evidence>
<evidence type="ECO:0000256" key="6">
    <source>
        <dbReference type="ARBA" id="ARBA00022801"/>
    </source>
</evidence>
<keyword evidence="5" id="KW-0732">Signal</keyword>
<organism evidence="11">
    <name type="scientific">marine sediment metagenome</name>
    <dbReference type="NCBI Taxonomy" id="412755"/>
    <lineage>
        <taxon>unclassified sequences</taxon>
        <taxon>metagenomes</taxon>
        <taxon>ecological metagenomes</taxon>
    </lineage>
</organism>
<feature type="domain" description="GH10" evidence="10">
    <location>
        <begin position="55"/>
        <end position="380"/>
    </location>
</feature>
<dbReference type="PRINTS" id="PR00134">
    <property type="entry name" value="GLHYDRLASE10"/>
</dbReference>
<evidence type="ECO:0000256" key="4">
    <source>
        <dbReference type="ARBA" id="ARBA00022651"/>
    </source>
</evidence>
<evidence type="ECO:0000256" key="1">
    <source>
        <dbReference type="ARBA" id="ARBA00000681"/>
    </source>
</evidence>
<dbReference type="Pfam" id="PF00331">
    <property type="entry name" value="Glyco_hydro_10"/>
    <property type="match status" value="1"/>
</dbReference>
<dbReference type="InterPro" id="IPR001000">
    <property type="entry name" value="GH10_dom"/>
</dbReference>
<keyword evidence="7" id="KW-0119">Carbohydrate metabolism</keyword>
<evidence type="ECO:0000256" key="7">
    <source>
        <dbReference type="ARBA" id="ARBA00023277"/>
    </source>
</evidence>
<dbReference type="SMART" id="SM00633">
    <property type="entry name" value="Glyco_10"/>
    <property type="match status" value="1"/>
</dbReference>
<evidence type="ECO:0000256" key="8">
    <source>
        <dbReference type="ARBA" id="ARBA00023295"/>
    </source>
</evidence>
<keyword evidence="6" id="KW-0378">Hydrolase</keyword>
<sequence>MKWEKAKGGFIGLVLLWGMPTAFGGIIEDAAQNIEQYRKGNAMVTLRTSEGNLLNGAQVTVNQTLHDFYFGNIIRPRHFPDATYKSRLKEMFNFVTSLEFNWGQYEPDEGQSLLAERMEMVDWCLANDINLFGHMLVWTKKYGTYPKAGLPEWLWNYDRATQYSLLENRVKREMRDFKGKLEIWDVINEPVNVRIWGDWEKANNYKDTIDNIYPYVKDSLNWARSQNSQAILMINEYNVITNSRVRNRYKRLIQKLQDNNVPLDALGIQAHEPRYTWYSPSQLLTAYDELGSFGLPLLITEFTYSSDSTKDIKGGYRSGKWNQNLQAEAGEEFYRVTFGHPDVFGIIWFGMSDDDVWLSKGAVLDENWQPKKVWNMLKNLIHQEWHTAEAGMSTGSGTFSFHGFYGKYDVTVEIGGETFNYTAYLHKGQVNDWNFTVPVDAFPLAPPSLQVK</sequence>
<dbReference type="PROSITE" id="PS51760">
    <property type="entry name" value="GH10_2"/>
    <property type="match status" value="1"/>
</dbReference>
<evidence type="ECO:0000256" key="3">
    <source>
        <dbReference type="ARBA" id="ARBA00012590"/>
    </source>
</evidence>
<dbReference type="EC" id="3.2.1.8" evidence="3"/>
<accession>A0A0F9K5R7</accession>
<comment type="similarity">
    <text evidence="2">Belongs to the glycosyl hydrolase 10 (cellulase F) family.</text>
</comment>
<evidence type="ECO:0000256" key="2">
    <source>
        <dbReference type="ARBA" id="ARBA00007495"/>
    </source>
</evidence>
<evidence type="ECO:0000256" key="5">
    <source>
        <dbReference type="ARBA" id="ARBA00022729"/>
    </source>
</evidence>
<gene>
    <name evidence="11" type="ORF">LCGC14_1675710</name>
</gene>
<dbReference type="EMBL" id="LAZR01014451">
    <property type="protein sequence ID" value="KKM17443.1"/>
    <property type="molecule type" value="Genomic_DNA"/>
</dbReference>
<comment type="caution">
    <text evidence="11">The sequence shown here is derived from an EMBL/GenBank/DDBJ whole genome shotgun (WGS) entry which is preliminary data.</text>
</comment>
<name>A0A0F9K5R7_9ZZZZ</name>
<dbReference type="InterPro" id="IPR017853">
    <property type="entry name" value="GH"/>
</dbReference>
<dbReference type="PANTHER" id="PTHR31490:SF88">
    <property type="entry name" value="BETA-XYLANASE"/>
    <property type="match status" value="1"/>
</dbReference>
<dbReference type="SUPFAM" id="SSF51445">
    <property type="entry name" value="(Trans)glycosidases"/>
    <property type="match status" value="1"/>
</dbReference>
<dbReference type="InterPro" id="IPR044846">
    <property type="entry name" value="GH10"/>
</dbReference>
<evidence type="ECO:0000313" key="11">
    <source>
        <dbReference type="EMBL" id="KKM17443.1"/>
    </source>
</evidence>
<keyword evidence="9" id="KW-0624">Polysaccharide degradation</keyword>
<dbReference type="Gene3D" id="3.20.20.80">
    <property type="entry name" value="Glycosidases"/>
    <property type="match status" value="1"/>
</dbReference>
<protein>
    <recommendedName>
        <fullName evidence="3">endo-1,4-beta-xylanase</fullName>
        <ecNumber evidence="3">3.2.1.8</ecNumber>
    </recommendedName>
</protein>
<dbReference type="GO" id="GO:0045493">
    <property type="term" value="P:xylan catabolic process"/>
    <property type="evidence" value="ECO:0007669"/>
    <property type="project" value="UniProtKB-KW"/>
</dbReference>
<keyword evidence="4" id="KW-0858">Xylan degradation</keyword>
<comment type="catalytic activity">
    <reaction evidence="1">
        <text>Endohydrolysis of (1-&gt;4)-beta-D-xylosidic linkages in xylans.</text>
        <dbReference type="EC" id="3.2.1.8"/>
    </reaction>
</comment>
<keyword evidence="8" id="KW-0326">Glycosidase</keyword>
<reference evidence="11" key="1">
    <citation type="journal article" date="2015" name="Nature">
        <title>Complex archaea that bridge the gap between prokaryotes and eukaryotes.</title>
        <authorList>
            <person name="Spang A."/>
            <person name="Saw J.H."/>
            <person name="Jorgensen S.L."/>
            <person name="Zaremba-Niedzwiedzka K."/>
            <person name="Martijn J."/>
            <person name="Lind A.E."/>
            <person name="van Eijk R."/>
            <person name="Schleper C."/>
            <person name="Guy L."/>
            <person name="Ettema T.J."/>
        </authorList>
    </citation>
    <scope>NUCLEOTIDE SEQUENCE</scope>
</reference>
<dbReference type="AlphaFoldDB" id="A0A0F9K5R7"/>